<evidence type="ECO:0000313" key="3">
    <source>
        <dbReference type="Proteomes" id="UP000264353"/>
    </source>
</evidence>
<sequence>MPSISFTGDLNIGRSREKMNLARAKATSLATNITVTSLDTREEIERKYKDAENNVEELERRGCTVVHGFKVHSMDTEHRESI</sequence>
<dbReference type="Pfam" id="PF10354">
    <property type="entry name" value="BMT5-like"/>
    <property type="match status" value="1"/>
</dbReference>
<dbReference type="InterPro" id="IPR019446">
    <property type="entry name" value="BMT5-like"/>
</dbReference>
<dbReference type="GO" id="GO:0070475">
    <property type="term" value="P:rRNA base methylation"/>
    <property type="evidence" value="ECO:0007669"/>
    <property type="project" value="InterPro"/>
</dbReference>
<dbReference type="AlphaFoldDB" id="A0A397XJN1"/>
<dbReference type="EMBL" id="CM010637">
    <property type="protein sequence ID" value="RID41051.1"/>
    <property type="molecule type" value="Genomic_DNA"/>
</dbReference>
<evidence type="ECO:0000313" key="2">
    <source>
        <dbReference type="EMBL" id="RID41051.1"/>
    </source>
</evidence>
<gene>
    <name evidence="2" type="ORF">BRARA_J01040</name>
</gene>
<reference evidence="2 3" key="1">
    <citation type="submission" date="2018-06" db="EMBL/GenBank/DDBJ databases">
        <title>WGS assembly of Brassica rapa FPsc.</title>
        <authorList>
            <person name="Bowman J."/>
            <person name="Kohchi T."/>
            <person name="Yamato K."/>
            <person name="Jenkins J."/>
            <person name="Shu S."/>
            <person name="Ishizaki K."/>
            <person name="Yamaoka S."/>
            <person name="Nishihama R."/>
            <person name="Nakamura Y."/>
            <person name="Berger F."/>
            <person name="Adam C."/>
            <person name="Aki S."/>
            <person name="Althoff F."/>
            <person name="Araki T."/>
            <person name="Arteaga-Vazquez M."/>
            <person name="Balasubrmanian S."/>
            <person name="Bauer D."/>
            <person name="Boehm C."/>
            <person name="Briginshaw L."/>
            <person name="Caballero-Perez J."/>
            <person name="Catarino B."/>
            <person name="Chen F."/>
            <person name="Chiyoda S."/>
            <person name="Chovatia M."/>
            <person name="Davies K."/>
            <person name="Delmans M."/>
            <person name="Demura T."/>
            <person name="Dierschke T."/>
            <person name="Dolan L."/>
            <person name="Dorantes-Acosta A."/>
            <person name="Eklund D."/>
            <person name="Florent S."/>
            <person name="Flores-Sandoval E."/>
            <person name="Fujiyama A."/>
            <person name="Fukuzawa H."/>
            <person name="Galik B."/>
            <person name="Grimanelli D."/>
            <person name="Grimwood J."/>
            <person name="Grossniklaus U."/>
            <person name="Hamada T."/>
            <person name="Haseloff J."/>
            <person name="Hetherington A."/>
            <person name="Higo A."/>
            <person name="Hirakawa Y."/>
            <person name="Hundley H."/>
            <person name="Ikeda Y."/>
            <person name="Inoue K."/>
            <person name="Inoue S."/>
            <person name="Ishida S."/>
            <person name="Jia Q."/>
            <person name="Kakita M."/>
            <person name="Kanazawa T."/>
            <person name="Kawai Y."/>
            <person name="Kawashima T."/>
            <person name="Kennedy M."/>
            <person name="Kinose K."/>
            <person name="Kinoshita T."/>
            <person name="Kohara Y."/>
            <person name="Koide E."/>
            <person name="Komatsu K."/>
            <person name="Kopischke S."/>
            <person name="Kubo M."/>
            <person name="Kyozuka J."/>
            <person name="Lagercrantz U."/>
            <person name="Lin S."/>
            <person name="Lindquist E."/>
            <person name="Lipzen A."/>
            <person name="Lu C."/>
            <person name="Luna E."/>
            <person name="Martienssen R."/>
            <person name="Minamino N."/>
            <person name="Mizutani M."/>
            <person name="Mizutani M."/>
            <person name="Mochizuki N."/>
            <person name="Monte I."/>
            <person name="Mosher R."/>
            <person name="Nagasaki H."/>
            <person name="Nakagami H."/>
            <person name="Naramoto S."/>
            <person name="Nishitani K."/>
            <person name="Ohtani M."/>
            <person name="Okamoto T."/>
            <person name="Okumura M."/>
            <person name="Phillips J."/>
            <person name="Pollak B."/>
            <person name="Reinders A."/>
            <person name="Roevekamp M."/>
            <person name="Sano R."/>
            <person name="Sawa S."/>
            <person name="Schmid M."/>
            <person name="Shirakawa M."/>
            <person name="Solano R."/>
            <person name="Spunde A."/>
            <person name="Suetsugu N."/>
            <person name="Sugano S."/>
            <person name="Sugiyama A."/>
            <person name="Sun R."/>
            <person name="Suzuki Y."/>
            <person name="Takenaka M."/>
            <person name="Takezawa D."/>
            <person name="Tomogane H."/>
            <person name="Tsuzuki M."/>
            <person name="Ueda T."/>
            <person name="Umeda M."/>
            <person name="Ward J."/>
            <person name="Watanabe Y."/>
            <person name="Yazaki K."/>
            <person name="Yokoyama R."/>
            <person name="Yoshitake Y."/>
            <person name="Yotsui I."/>
            <person name="Zachgo S."/>
            <person name="Schmutz J."/>
        </authorList>
    </citation>
    <scope>NUCLEOTIDE SEQUENCE [LARGE SCALE GENOMIC DNA]</scope>
    <source>
        <strain evidence="3">cv. B-3</strain>
    </source>
</reference>
<organism evidence="2 3">
    <name type="scientific">Brassica campestris</name>
    <name type="common">Field mustard</name>
    <dbReference type="NCBI Taxonomy" id="3711"/>
    <lineage>
        <taxon>Eukaryota</taxon>
        <taxon>Viridiplantae</taxon>
        <taxon>Streptophyta</taxon>
        <taxon>Embryophyta</taxon>
        <taxon>Tracheophyta</taxon>
        <taxon>Spermatophyta</taxon>
        <taxon>Magnoliopsida</taxon>
        <taxon>eudicotyledons</taxon>
        <taxon>Gunneridae</taxon>
        <taxon>Pentapetalae</taxon>
        <taxon>rosids</taxon>
        <taxon>malvids</taxon>
        <taxon>Brassicales</taxon>
        <taxon>Brassicaceae</taxon>
        <taxon>Brassiceae</taxon>
        <taxon>Brassica</taxon>
    </lineage>
</organism>
<dbReference type="GO" id="GO:0070042">
    <property type="term" value="F:rRNA (uridine-N3-)-methyltransferase activity"/>
    <property type="evidence" value="ECO:0007669"/>
    <property type="project" value="InterPro"/>
</dbReference>
<name>A0A397XJN1_BRACM</name>
<feature type="domain" description="25S rRNA (uridine-N(3))-methyltransferase BMT5-like" evidence="1">
    <location>
        <begin position="24"/>
        <end position="77"/>
    </location>
</feature>
<accession>A0A397XJN1</accession>
<protein>
    <recommendedName>
        <fullName evidence="1">25S rRNA (uridine-N(3))-methyltransferase BMT5-like domain-containing protein</fullName>
    </recommendedName>
</protein>
<proteinExistence type="predicted"/>
<dbReference type="Proteomes" id="UP000264353">
    <property type="component" value="Chromosome A10"/>
</dbReference>
<evidence type="ECO:0000259" key="1">
    <source>
        <dbReference type="Pfam" id="PF10354"/>
    </source>
</evidence>